<dbReference type="Proteomes" id="UP001054945">
    <property type="component" value="Unassembled WGS sequence"/>
</dbReference>
<comment type="caution">
    <text evidence="1">The sequence shown here is derived from an EMBL/GenBank/DDBJ whole genome shotgun (WGS) entry which is preliminary data.</text>
</comment>
<protein>
    <submittedName>
        <fullName evidence="1">Uncharacterized protein</fullName>
    </submittedName>
</protein>
<name>A0AAV4XCA7_CAEEX</name>
<accession>A0AAV4XCA7</accession>
<organism evidence="1 2">
    <name type="scientific">Caerostris extrusa</name>
    <name type="common">Bark spider</name>
    <name type="synonym">Caerostris bankana</name>
    <dbReference type="NCBI Taxonomy" id="172846"/>
    <lineage>
        <taxon>Eukaryota</taxon>
        <taxon>Metazoa</taxon>
        <taxon>Ecdysozoa</taxon>
        <taxon>Arthropoda</taxon>
        <taxon>Chelicerata</taxon>
        <taxon>Arachnida</taxon>
        <taxon>Araneae</taxon>
        <taxon>Araneomorphae</taxon>
        <taxon>Entelegynae</taxon>
        <taxon>Araneoidea</taxon>
        <taxon>Araneidae</taxon>
        <taxon>Caerostris</taxon>
    </lineage>
</organism>
<keyword evidence="2" id="KW-1185">Reference proteome</keyword>
<evidence type="ECO:0000313" key="2">
    <source>
        <dbReference type="Proteomes" id="UP001054945"/>
    </source>
</evidence>
<proteinExistence type="predicted"/>
<gene>
    <name evidence="1" type="ORF">CEXT_488331</name>
</gene>
<sequence>MEQDFQLRLKTVLESEPCVWEPETGVDRGNGGKIPTVFGLTPTFEIIDLSNFLRREPFAQGDVLGGVKKEVM</sequence>
<dbReference type="EMBL" id="BPLR01017596">
    <property type="protein sequence ID" value="GIY92886.1"/>
    <property type="molecule type" value="Genomic_DNA"/>
</dbReference>
<dbReference type="AlphaFoldDB" id="A0AAV4XCA7"/>
<reference evidence="1 2" key="1">
    <citation type="submission" date="2021-06" db="EMBL/GenBank/DDBJ databases">
        <title>Caerostris extrusa draft genome.</title>
        <authorList>
            <person name="Kono N."/>
            <person name="Arakawa K."/>
        </authorList>
    </citation>
    <scope>NUCLEOTIDE SEQUENCE [LARGE SCALE GENOMIC DNA]</scope>
</reference>
<evidence type="ECO:0000313" key="1">
    <source>
        <dbReference type="EMBL" id="GIY92886.1"/>
    </source>
</evidence>